<dbReference type="Pfam" id="PF11905">
    <property type="entry name" value="DUF3425"/>
    <property type="match status" value="1"/>
</dbReference>
<feature type="region of interest" description="Disordered" evidence="1">
    <location>
        <begin position="34"/>
        <end position="82"/>
    </location>
</feature>
<evidence type="ECO:0000313" key="3">
    <source>
        <dbReference type="Proteomes" id="UP001172673"/>
    </source>
</evidence>
<evidence type="ECO:0000313" key="2">
    <source>
        <dbReference type="EMBL" id="KAJ9610505.1"/>
    </source>
</evidence>
<dbReference type="EMBL" id="JAPDRK010000007">
    <property type="protein sequence ID" value="KAJ9610505.1"/>
    <property type="molecule type" value="Genomic_DNA"/>
</dbReference>
<reference evidence="2" key="1">
    <citation type="submission" date="2022-10" db="EMBL/GenBank/DDBJ databases">
        <title>Culturing micro-colonial fungi from biological soil crusts in the Mojave desert and describing Neophaeococcomyces mojavensis, and introducing the new genera and species Taxawa tesnikishii.</title>
        <authorList>
            <person name="Kurbessoian T."/>
            <person name="Stajich J.E."/>
        </authorList>
    </citation>
    <scope>NUCLEOTIDE SEQUENCE</scope>
    <source>
        <strain evidence="2">TK_41</strain>
    </source>
</reference>
<name>A0AA38XBP9_9EURO</name>
<dbReference type="AlphaFoldDB" id="A0AA38XBP9"/>
<comment type="caution">
    <text evidence="2">The sequence shown here is derived from an EMBL/GenBank/DDBJ whole genome shotgun (WGS) entry which is preliminary data.</text>
</comment>
<keyword evidence="3" id="KW-1185">Reference proteome</keyword>
<sequence length="242" mass="27375">MSNLKVDENDRAVWYGVEDLRVRKRVQDRLAQRARRKRLSEASNDSTKAVIVSPRQRRSLKNETSAKQEHQEGDAPGLLKLPERQVPNIEAVSVRGTNHRTILIRPHPGNPPPYECTNQPTVDMTTKVIMALHANGVLLGLCCRNFEIATSPVQPLNSAAPAILHPSPLQCAVPHFDWIDRFPFPKFRDNAILLADSVDLADFVSDFYAGNSFALREEWWSWDPGAWLVDPGFLAKWGFLFK</sequence>
<dbReference type="PANTHER" id="PTHR38116:SF1">
    <property type="entry name" value="BZIP DOMAIN-CONTAINING PROTEIN"/>
    <property type="match status" value="1"/>
</dbReference>
<gene>
    <name evidence="2" type="ORF">H2200_005282</name>
</gene>
<dbReference type="InterPro" id="IPR021833">
    <property type="entry name" value="DUF3425"/>
</dbReference>
<feature type="compositionally biased region" description="Basic and acidic residues" evidence="1">
    <location>
        <begin position="60"/>
        <end position="73"/>
    </location>
</feature>
<evidence type="ECO:0000256" key="1">
    <source>
        <dbReference type="SAM" id="MobiDB-lite"/>
    </source>
</evidence>
<dbReference type="Proteomes" id="UP001172673">
    <property type="component" value="Unassembled WGS sequence"/>
</dbReference>
<organism evidence="2 3">
    <name type="scientific">Cladophialophora chaetospira</name>
    <dbReference type="NCBI Taxonomy" id="386627"/>
    <lineage>
        <taxon>Eukaryota</taxon>
        <taxon>Fungi</taxon>
        <taxon>Dikarya</taxon>
        <taxon>Ascomycota</taxon>
        <taxon>Pezizomycotina</taxon>
        <taxon>Eurotiomycetes</taxon>
        <taxon>Chaetothyriomycetidae</taxon>
        <taxon>Chaetothyriales</taxon>
        <taxon>Herpotrichiellaceae</taxon>
        <taxon>Cladophialophora</taxon>
    </lineage>
</organism>
<protein>
    <submittedName>
        <fullName evidence="2">Uncharacterized protein</fullName>
    </submittedName>
</protein>
<dbReference type="PANTHER" id="PTHR38116">
    <property type="entry name" value="CHROMOSOME 7, WHOLE GENOME SHOTGUN SEQUENCE"/>
    <property type="match status" value="1"/>
</dbReference>
<accession>A0AA38XBP9</accession>
<proteinExistence type="predicted"/>